<evidence type="ECO:0000313" key="2">
    <source>
        <dbReference type="EMBL" id="ACU23472.1"/>
    </source>
</evidence>
<dbReference type="EMBL" id="BT098248">
    <property type="protein sequence ID" value="ACU23472.1"/>
    <property type="molecule type" value="mRNA"/>
</dbReference>
<protein>
    <submittedName>
        <fullName evidence="2">Uncharacterized protein</fullName>
    </submittedName>
</protein>
<name>C6TKN2_SOYBN</name>
<proteinExistence type="evidence at transcript level"/>
<feature type="transmembrane region" description="Helical" evidence="1">
    <location>
        <begin position="20"/>
        <end position="37"/>
    </location>
</feature>
<accession>C6TKN2</accession>
<dbReference type="AlphaFoldDB" id="C6TKN2"/>
<reference evidence="2" key="1">
    <citation type="submission" date="2009-08" db="EMBL/GenBank/DDBJ databases">
        <authorList>
            <person name="Cheung F."/>
            <person name="Xiao Y."/>
            <person name="Chan A."/>
            <person name="Moskal W."/>
            <person name="Town C.D."/>
        </authorList>
    </citation>
    <scope>NUCLEOTIDE SEQUENCE</scope>
</reference>
<sequence>MITGELVKIAQCYPPCYNDWLVQILVVHNVMIIFVFVNQMPYTVEYVLPLDSIYLTNFTENMSKRSSMSSIFGQES</sequence>
<keyword evidence="1" id="KW-1133">Transmembrane helix</keyword>
<evidence type="ECO:0000256" key="1">
    <source>
        <dbReference type="SAM" id="Phobius"/>
    </source>
</evidence>
<keyword evidence="1" id="KW-0812">Transmembrane</keyword>
<keyword evidence="1" id="KW-0472">Membrane</keyword>
<organism evidence="2">
    <name type="scientific">Glycine max</name>
    <name type="common">Soybean</name>
    <name type="synonym">Glycine hispida</name>
    <dbReference type="NCBI Taxonomy" id="3847"/>
    <lineage>
        <taxon>Eukaryota</taxon>
        <taxon>Viridiplantae</taxon>
        <taxon>Streptophyta</taxon>
        <taxon>Embryophyta</taxon>
        <taxon>Tracheophyta</taxon>
        <taxon>Spermatophyta</taxon>
        <taxon>Magnoliopsida</taxon>
        <taxon>eudicotyledons</taxon>
        <taxon>Gunneridae</taxon>
        <taxon>Pentapetalae</taxon>
        <taxon>rosids</taxon>
        <taxon>fabids</taxon>
        <taxon>Fabales</taxon>
        <taxon>Fabaceae</taxon>
        <taxon>Papilionoideae</taxon>
        <taxon>50 kb inversion clade</taxon>
        <taxon>NPAAA clade</taxon>
        <taxon>indigoferoid/millettioid clade</taxon>
        <taxon>Phaseoleae</taxon>
        <taxon>Glycine</taxon>
        <taxon>Glycine subgen. Soja</taxon>
    </lineage>
</organism>